<dbReference type="InterPro" id="IPR011747">
    <property type="entry name" value="CHP02241"/>
</dbReference>
<organism evidence="1 2">
    <name type="scientific">Chitinophaga tropicalis</name>
    <dbReference type="NCBI Taxonomy" id="2683588"/>
    <lineage>
        <taxon>Bacteria</taxon>
        <taxon>Pseudomonadati</taxon>
        <taxon>Bacteroidota</taxon>
        <taxon>Chitinophagia</taxon>
        <taxon>Chitinophagales</taxon>
        <taxon>Chitinophagaceae</taxon>
        <taxon>Chitinophaga</taxon>
    </lineage>
</organism>
<proteinExistence type="predicted"/>
<keyword evidence="2" id="KW-1185">Reference proteome</keyword>
<accession>A0A7K1U9V1</accession>
<evidence type="ECO:0000313" key="1">
    <source>
        <dbReference type="EMBL" id="MVT11144.1"/>
    </source>
</evidence>
<dbReference type="EMBL" id="WRXN01000012">
    <property type="protein sequence ID" value="MVT11144.1"/>
    <property type="molecule type" value="Genomic_DNA"/>
</dbReference>
<dbReference type="PANTHER" id="PTHR38009">
    <property type="entry name" value="CONSERVED HYPOTHETICAL PHAGE TAIL PROTEIN"/>
    <property type="match status" value="1"/>
</dbReference>
<gene>
    <name evidence="1" type="ORF">GO493_22945</name>
</gene>
<dbReference type="RefSeq" id="WP_157308574.1">
    <property type="nucleotide sequence ID" value="NZ_WRXN01000012.1"/>
</dbReference>
<comment type="caution">
    <text evidence="1">The sequence shown here is derived from an EMBL/GenBank/DDBJ whole genome shotgun (WGS) entry which is preliminary data.</text>
</comment>
<dbReference type="NCBIfam" id="TIGR02241">
    <property type="entry name" value="conserved hypothetical phage tail region protein"/>
    <property type="match status" value="1"/>
</dbReference>
<dbReference type="AlphaFoldDB" id="A0A7K1U9V1"/>
<dbReference type="Proteomes" id="UP000461730">
    <property type="component" value="Unassembled WGS sequence"/>
</dbReference>
<dbReference type="InterPro" id="IPR010667">
    <property type="entry name" value="Phage_T4_Gp19"/>
</dbReference>
<reference evidence="1 2" key="1">
    <citation type="submission" date="2019-12" db="EMBL/GenBank/DDBJ databases">
        <title>Chitinophaga sp. strain ysch24 (GDMCC 1.1355), whole genome shotgun sequence.</title>
        <authorList>
            <person name="Zhang X."/>
        </authorList>
    </citation>
    <scope>NUCLEOTIDE SEQUENCE [LARGE SCALE GENOMIC DNA]</scope>
    <source>
        <strain evidence="2">ysch24</strain>
    </source>
</reference>
<name>A0A7K1U9V1_9BACT</name>
<sequence length="147" mass="16751">MPDPNYPPVGFHFKVTFTDFQGEEEGNFQEVSGISVSVQTEEIKEGGENQFIHRLPSPPKYNNLVLKRGMFIGSAVTNWILNSLESFHFTPTTVNVMLLDEEASPMYQWTFFKAYPVKLEVTGLKAMKEGEIVIETLELAYSYFKKA</sequence>
<dbReference type="Pfam" id="PF06841">
    <property type="entry name" value="Phage_T4_gp19"/>
    <property type="match status" value="1"/>
</dbReference>
<evidence type="ECO:0000313" key="2">
    <source>
        <dbReference type="Proteomes" id="UP000461730"/>
    </source>
</evidence>
<dbReference type="GO" id="GO:0005198">
    <property type="term" value="F:structural molecule activity"/>
    <property type="evidence" value="ECO:0007669"/>
    <property type="project" value="InterPro"/>
</dbReference>
<protein>
    <submittedName>
        <fullName evidence="1">Phage tail protein</fullName>
    </submittedName>
</protein>
<dbReference type="PANTHER" id="PTHR38009:SF1">
    <property type="entry name" value="CONSERVED HYPOTHETICAL PHAGE TAIL PROTEIN"/>
    <property type="match status" value="1"/>
</dbReference>